<evidence type="ECO:0000256" key="7">
    <source>
        <dbReference type="ARBA" id="ARBA00023054"/>
    </source>
</evidence>
<sequence>MSLAKLTAVSTKTLSLLLERQRLQTLPSYSTAGPGSNVGPNGSGGSSLHYPQIKRNLGQLRVGIIALEAKEGSTAEAAKLLRNQYDRMRAMLWEEEREEIPGLEVEERSPSISPEPEPVLPPGPTHNARDSLLSQPTFAPYTDDPEQGFGVEPPEPATMLHTQKFIMQEQDQHLDNLSHSINRQHHISLQINDELDVHHGLLQDLDADVDRTQSRLGKARKKLDRVAKGVKNNGSVVAIGVLIFILLILIIRFKT</sequence>
<dbReference type="HOGENOM" id="CLU_053570_1_0_1"/>
<keyword evidence="6 10" id="KW-1133">Transmembrane helix</keyword>
<protein>
    <recommendedName>
        <fullName evidence="11">t-SNARE coiled-coil homology domain-containing protein</fullName>
    </recommendedName>
</protein>
<dbReference type="OrthoDB" id="244190at2759"/>
<feature type="transmembrane region" description="Helical" evidence="10">
    <location>
        <begin position="234"/>
        <end position="253"/>
    </location>
</feature>
<evidence type="ECO:0000256" key="2">
    <source>
        <dbReference type="ARBA" id="ARBA00004308"/>
    </source>
</evidence>
<evidence type="ECO:0000313" key="12">
    <source>
        <dbReference type="EMBL" id="KIM43594.1"/>
    </source>
</evidence>
<dbReference type="Proteomes" id="UP000053424">
    <property type="component" value="Unassembled WGS sequence"/>
</dbReference>
<dbReference type="FunFam" id="1.20.5.110:FF:000060">
    <property type="entry name" value="SNARE complex subunit (Syn8)"/>
    <property type="match status" value="1"/>
</dbReference>
<evidence type="ECO:0000256" key="3">
    <source>
        <dbReference type="ARBA" id="ARBA00022448"/>
    </source>
</evidence>
<keyword evidence="13" id="KW-1185">Reference proteome</keyword>
<comment type="subcellular location">
    <subcellularLocation>
        <location evidence="2">Endomembrane system</location>
    </subcellularLocation>
    <subcellularLocation>
        <location evidence="1">Membrane</location>
        <topology evidence="1">Single-pass membrane protein</topology>
    </subcellularLocation>
</comment>
<evidence type="ECO:0000256" key="1">
    <source>
        <dbReference type="ARBA" id="ARBA00004167"/>
    </source>
</evidence>
<keyword evidence="3" id="KW-0813">Transport</keyword>
<dbReference type="GO" id="GO:0005768">
    <property type="term" value="C:endosome"/>
    <property type="evidence" value="ECO:0007669"/>
    <property type="project" value="UniProtKB-ARBA"/>
</dbReference>
<dbReference type="GO" id="GO:0016020">
    <property type="term" value="C:membrane"/>
    <property type="evidence" value="ECO:0007669"/>
    <property type="project" value="UniProtKB-SubCell"/>
</dbReference>
<dbReference type="PANTHER" id="PTHR12791">
    <property type="entry name" value="GOLGI SNARE BET1-RELATED"/>
    <property type="match status" value="1"/>
</dbReference>
<keyword evidence="5" id="KW-0653">Protein transport</keyword>
<organism evidence="12 13">
    <name type="scientific">Hebeloma cylindrosporum</name>
    <dbReference type="NCBI Taxonomy" id="76867"/>
    <lineage>
        <taxon>Eukaryota</taxon>
        <taxon>Fungi</taxon>
        <taxon>Dikarya</taxon>
        <taxon>Basidiomycota</taxon>
        <taxon>Agaricomycotina</taxon>
        <taxon>Agaricomycetes</taxon>
        <taxon>Agaricomycetidae</taxon>
        <taxon>Agaricales</taxon>
        <taxon>Agaricineae</taxon>
        <taxon>Hymenogastraceae</taxon>
        <taxon>Hebeloma</taxon>
    </lineage>
</organism>
<dbReference type="Gene3D" id="1.20.5.110">
    <property type="match status" value="1"/>
</dbReference>
<name>A0A0C3CHJ4_HEBCY</name>
<dbReference type="EMBL" id="KN831775">
    <property type="protein sequence ID" value="KIM43594.1"/>
    <property type="molecule type" value="Genomic_DNA"/>
</dbReference>
<evidence type="ECO:0000256" key="8">
    <source>
        <dbReference type="ARBA" id="ARBA00023136"/>
    </source>
</evidence>
<evidence type="ECO:0000256" key="9">
    <source>
        <dbReference type="SAM" id="MobiDB-lite"/>
    </source>
</evidence>
<gene>
    <name evidence="12" type="ORF">M413DRAFT_443509</name>
</gene>
<evidence type="ECO:0000313" key="13">
    <source>
        <dbReference type="Proteomes" id="UP000053424"/>
    </source>
</evidence>
<dbReference type="GO" id="GO:0015031">
    <property type="term" value="P:protein transport"/>
    <property type="evidence" value="ECO:0007669"/>
    <property type="project" value="UniProtKB-KW"/>
</dbReference>
<feature type="region of interest" description="Disordered" evidence="9">
    <location>
        <begin position="27"/>
        <end position="47"/>
    </location>
</feature>
<dbReference type="Pfam" id="PF05739">
    <property type="entry name" value="SNARE"/>
    <property type="match status" value="1"/>
</dbReference>
<keyword evidence="8 10" id="KW-0472">Membrane</keyword>
<reference evidence="12 13" key="1">
    <citation type="submission" date="2014-04" db="EMBL/GenBank/DDBJ databases">
        <authorList>
            <consortium name="DOE Joint Genome Institute"/>
            <person name="Kuo A."/>
            <person name="Gay G."/>
            <person name="Dore J."/>
            <person name="Kohler A."/>
            <person name="Nagy L.G."/>
            <person name="Floudas D."/>
            <person name="Copeland A."/>
            <person name="Barry K.W."/>
            <person name="Cichocki N."/>
            <person name="Veneault-Fourrey C."/>
            <person name="LaButti K."/>
            <person name="Lindquist E.A."/>
            <person name="Lipzen A."/>
            <person name="Lundell T."/>
            <person name="Morin E."/>
            <person name="Murat C."/>
            <person name="Sun H."/>
            <person name="Tunlid A."/>
            <person name="Henrissat B."/>
            <person name="Grigoriev I.V."/>
            <person name="Hibbett D.S."/>
            <person name="Martin F."/>
            <person name="Nordberg H.P."/>
            <person name="Cantor M.N."/>
            <person name="Hua S.X."/>
        </authorList>
    </citation>
    <scope>NUCLEOTIDE SEQUENCE [LARGE SCALE GENOMIC DNA]</scope>
    <source>
        <strain evidence="13">h7</strain>
    </source>
</reference>
<keyword evidence="4 10" id="KW-0812">Transmembrane</keyword>
<dbReference type="GO" id="GO:0061025">
    <property type="term" value="P:membrane fusion"/>
    <property type="evidence" value="ECO:0007669"/>
    <property type="project" value="UniProtKB-ARBA"/>
</dbReference>
<evidence type="ECO:0000256" key="6">
    <source>
        <dbReference type="ARBA" id="ARBA00022989"/>
    </source>
</evidence>
<dbReference type="InterPro" id="IPR000727">
    <property type="entry name" value="T_SNARE_dom"/>
</dbReference>
<keyword evidence="7" id="KW-0175">Coiled coil</keyword>
<feature type="compositionally biased region" description="Pro residues" evidence="9">
    <location>
        <begin position="113"/>
        <end position="124"/>
    </location>
</feature>
<dbReference type="SMART" id="SM00397">
    <property type="entry name" value="t_SNARE"/>
    <property type="match status" value="1"/>
</dbReference>
<dbReference type="CDD" id="cd15859">
    <property type="entry name" value="SNARE_SYN8"/>
    <property type="match status" value="1"/>
</dbReference>
<dbReference type="STRING" id="686832.A0A0C3CHJ4"/>
<evidence type="ECO:0000256" key="10">
    <source>
        <dbReference type="SAM" id="Phobius"/>
    </source>
</evidence>
<evidence type="ECO:0000256" key="4">
    <source>
        <dbReference type="ARBA" id="ARBA00022692"/>
    </source>
</evidence>
<reference evidence="13" key="2">
    <citation type="submission" date="2015-01" db="EMBL/GenBank/DDBJ databases">
        <title>Evolutionary Origins and Diversification of the Mycorrhizal Mutualists.</title>
        <authorList>
            <consortium name="DOE Joint Genome Institute"/>
            <consortium name="Mycorrhizal Genomics Consortium"/>
            <person name="Kohler A."/>
            <person name="Kuo A."/>
            <person name="Nagy L.G."/>
            <person name="Floudas D."/>
            <person name="Copeland A."/>
            <person name="Barry K.W."/>
            <person name="Cichocki N."/>
            <person name="Veneault-Fourrey C."/>
            <person name="LaButti K."/>
            <person name="Lindquist E.A."/>
            <person name="Lipzen A."/>
            <person name="Lundell T."/>
            <person name="Morin E."/>
            <person name="Murat C."/>
            <person name="Riley R."/>
            <person name="Ohm R."/>
            <person name="Sun H."/>
            <person name="Tunlid A."/>
            <person name="Henrissat B."/>
            <person name="Grigoriev I.V."/>
            <person name="Hibbett D.S."/>
            <person name="Martin F."/>
        </authorList>
    </citation>
    <scope>NUCLEOTIDE SEQUENCE [LARGE SCALE GENOMIC DNA]</scope>
    <source>
        <strain evidence="13">h7</strain>
    </source>
</reference>
<feature type="domain" description="T-SNARE coiled-coil homology" evidence="11">
    <location>
        <begin position="164"/>
        <end position="226"/>
    </location>
</feature>
<feature type="region of interest" description="Disordered" evidence="9">
    <location>
        <begin position="100"/>
        <end position="132"/>
    </location>
</feature>
<dbReference type="GO" id="GO:0006896">
    <property type="term" value="P:Golgi to vacuole transport"/>
    <property type="evidence" value="ECO:0007669"/>
    <property type="project" value="UniProtKB-ARBA"/>
</dbReference>
<dbReference type="AlphaFoldDB" id="A0A0C3CHJ4"/>
<evidence type="ECO:0000256" key="5">
    <source>
        <dbReference type="ARBA" id="ARBA00022927"/>
    </source>
</evidence>
<accession>A0A0C3CHJ4</accession>
<evidence type="ECO:0000259" key="11">
    <source>
        <dbReference type="PROSITE" id="PS50192"/>
    </source>
</evidence>
<dbReference type="SUPFAM" id="SSF58038">
    <property type="entry name" value="SNARE fusion complex"/>
    <property type="match status" value="1"/>
</dbReference>
<proteinExistence type="predicted"/>
<dbReference type="PROSITE" id="PS50192">
    <property type="entry name" value="T_SNARE"/>
    <property type="match status" value="1"/>
</dbReference>